<accession>A0A7X2LU62</accession>
<dbReference type="PANTHER" id="PTHR48104:SF30">
    <property type="entry name" value="METACASPASE-1"/>
    <property type="match status" value="1"/>
</dbReference>
<dbReference type="AlphaFoldDB" id="A0A7X2LU62"/>
<protein>
    <submittedName>
        <fullName evidence="4">DUF4384 domain-containing protein</fullName>
    </submittedName>
</protein>
<dbReference type="InterPro" id="IPR025493">
    <property type="entry name" value="DUF4384"/>
</dbReference>
<feature type="domain" description="DUF4384" evidence="3">
    <location>
        <begin position="409"/>
        <end position="487"/>
    </location>
</feature>
<dbReference type="InterPro" id="IPR018247">
    <property type="entry name" value="EF_Hand_1_Ca_BS"/>
</dbReference>
<dbReference type="Gene3D" id="3.40.50.1460">
    <property type="match status" value="1"/>
</dbReference>
<name>A0A7X2LU62_9BURK</name>
<sequence>MRPSPLLASLVLALTGAAFTGIAGAATPAVPAASNKPADQPPSQPRAARHALIIAIGDYMSPSIPPLLGVGHDIDSATQMALAMQVPQANIHVLRDHEATSARIAQEIAELNNRTRPGDRVFFYYSGHGTRYYSPAPADNGCVEALLPADSVPLTNAQLATLMKPISDKADKLMVFYDACHSGGIVGKPLGVTRSLSTPKGKLTPKFSPGGAIDACSKPTNIRTRSLGGEAEKAGALAHNIVLISSSRPDEVSFDDEDAGGVATQAWRDCMLHDAQDLDQSGAISVNEISACAQQRIEARFKGNQQFGAQHMTLGGNAGFVPGWLTSAASAASVKPAAMAAVAAPPSTSAPATTAAPSASAPVAQAPVKPPATAPAVVQAAPGAALADIVAQSDPRRKVTVTSPARMLKIGKDALDLSVTSSHEGYVYVVMLGSDKKSYYMLFPNDRDGDNYIKAGESLKLPRPNWRITAQGPAGTDRMLVVVSATPRDLGQLGNNKAGPFVYNLTDAGGRARLQWLLGTSAGLSKPECQPGVARDAATAERCSDAFGAVITEFHEL</sequence>
<dbReference type="GO" id="GO:0006508">
    <property type="term" value="P:proteolysis"/>
    <property type="evidence" value="ECO:0007669"/>
    <property type="project" value="InterPro"/>
</dbReference>
<dbReference type="Pfam" id="PF14326">
    <property type="entry name" value="DUF4384"/>
    <property type="match status" value="1"/>
</dbReference>
<comment type="caution">
    <text evidence="4">The sequence shown here is derived from an EMBL/GenBank/DDBJ whole genome shotgun (WGS) entry which is preliminary data.</text>
</comment>
<feature type="signal peptide" evidence="1">
    <location>
        <begin position="1"/>
        <end position="25"/>
    </location>
</feature>
<evidence type="ECO:0000313" key="5">
    <source>
        <dbReference type="Proteomes" id="UP000446768"/>
    </source>
</evidence>
<keyword evidence="1" id="KW-0732">Signal</keyword>
<keyword evidence="5" id="KW-1185">Reference proteome</keyword>
<proteinExistence type="predicted"/>
<dbReference type="PROSITE" id="PS00018">
    <property type="entry name" value="EF_HAND_1"/>
    <property type="match status" value="1"/>
</dbReference>
<evidence type="ECO:0000259" key="2">
    <source>
        <dbReference type="Pfam" id="PF00656"/>
    </source>
</evidence>
<organism evidence="4 5">
    <name type="scientific">Pseudoduganella rivuli</name>
    <dbReference type="NCBI Taxonomy" id="2666085"/>
    <lineage>
        <taxon>Bacteria</taxon>
        <taxon>Pseudomonadati</taxon>
        <taxon>Pseudomonadota</taxon>
        <taxon>Betaproteobacteria</taxon>
        <taxon>Burkholderiales</taxon>
        <taxon>Oxalobacteraceae</taxon>
        <taxon>Telluria group</taxon>
        <taxon>Pseudoduganella</taxon>
    </lineage>
</organism>
<dbReference type="RefSeq" id="WP_154377309.1">
    <property type="nucleotide sequence ID" value="NZ_WKJJ01000013.1"/>
</dbReference>
<dbReference type="EMBL" id="WKJJ01000013">
    <property type="protein sequence ID" value="MRV74071.1"/>
    <property type="molecule type" value="Genomic_DNA"/>
</dbReference>
<dbReference type="InterPro" id="IPR011600">
    <property type="entry name" value="Pept_C14_caspase"/>
</dbReference>
<dbReference type="GO" id="GO:0004197">
    <property type="term" value="F:cysteine-type endopeptidase activity"/>
    <property type="evidence" value="ECO:0007669"/>
    <property type="project" value="InterPro"/>
</dbReference>
<evidence type="ECO:0000313" key="4">
    <source>
        <dbReference type="EMBL" id="MRV74071.1"/>
    </source>
</evidence>
<feature type="domain" description="Peptidase C14 caspase" evidence="2">
    <location>
        <begin position="49"/>
        <end position="299"/>
    </location>
</feature>
<evidence type="ECO:0000259" key="3">
    <source>
        <dbReference type="Pfam" id="PF14326"/>
    </source>
</evidence>
<dbReference type="InterPro" id="IPR029030">
    <property type="entry name" value="Caspase-like_dom_sf"/>
</dbReference>
<dbReference type="Proteomes" id="UP000446768">
    <property type="component" value="Unassembled WGS sequence"/>
</dbReference>
<dbReference type="Pfam" id="PF00656">
    <property type="entry name" value="Peptidase_C14"/>
    <property type="match status" value="1"/>
</dbReference>
<gene>
    <name evidence="4" type="ORF">GJ700_20390</name>
</gene>
<evidence type="ECO:0000256" key="1">
    <source>
        <dbReference type="SAM" id="SignalP"/>
    </source>
</evidence>
<dbReference type="InterPro" id="IPR050452">
    <property type="entry name" value="Metacaspase"/>
</dbReference>
<dbReference type="GO" id="GO:0005737">
    <property type="term" value="C:cytoplasm"/>
    <property type="evidence" value="ECO:0007669"/>
    <property type="project" value="TreeGrafter"/>
</dbReference>
<dbReference type="SUPFAM" id="SSF52129">
    <property type="entry name" value="Caspase-like"/>
    <property type="match status" value="1"/>
</dbReference>
<reference evidence="4 5" key="1">
    <citation type="submission" date="2019-11" db="EMBL/GenBank/DDBJ databases">
        <title>Novel species isolated from a subtropical stream in China.</title>
        <authorList>
            <person name="Lu H."/>
        </authorList>
    </citation>
    <scope>NUCLEOTIDE SEQUENCE [LARGE SCALE GENOMIC DNA]</scope>
    <source>
        <strain evidence="4 5">FT92W</strain>
    </source>
</reference>
<feature type="chain" id="PRO_5031015171" evidence="1">
    <location>
        <begin position="26"/>
        <end position="557"/>
    </location>
</feature>
<dbReference type="PANTHER" id="PTHR48104">
    <property type="entry name" value="METACASPASE-4"/>
    <property type="match status" value="1"/>
</dbReference>